<sequence length="493" mass="50709">MSPRAHKRRLLIAGAASASVLATLGALPTLAAPTAPAPDPIALMNEYDDYWTPFPYDKADPSTGFRGDVVDPVMLGANDDILVAINHAGAADETQFHRALIDADYDWKQTLPDALGPVLGAYFSEGVADGSLPLTTGVIDSFGAQAGTGETKPHYNFPRPFLDDRSLGGENDLDGLQANLGIAEIPDWTDPATGKTHTASYQSMIDGVSQAFPSGHTTYAYSVGFALAALMPQLAPEIITRSSEAGVSHLLSDDDYVASEIEPAHQELAEYLTERCAEDGHGDTLEACLDSLGANDAGGYTNAFTDAVSAAPVTDRASALAAYRARMTYGFGQVGTSGQAARVPAGAESLLVTAFPTLTGEQRAAVLAATEIDSGFPLDSSSDGWQRLDLAAATSSKVTLDVTGAVISVEPGQPAASVVTEQPEPTHSQGSAAPTSPAPTAPASQTPTETVAAQAPGKLADTGAGLQAAAPLALMLVLAGGTAARASRRRSTS</sequence>
<feature type="signal peptide" evidence="2">
    <location>
        <begin position="1"/>
        <end position="31"/>
    </location>
</feature>
<proteinExistence type="predicted"/>
<accession>A0ABW2SNC8</accession>
<dbReference type="RefSeq" id="WP_380975112.1">
    <property type="nucleotide sequence ID" value="NZ_JBHTEF010000001.1"/>
</dbReference>
<keyword evidence="4" id="KW-1185">Reference proteome</keyword>
<feature type="compositionally biased region" description="Polar residues" evidence="1">
    <location>
        <begin position="419"/>
        <end position="430"/>
    </location>
</feature>
<evidence type="ECO:0008006" key="5">
    <source>
        <dbReference type="Google" id="ProtNLM"/>
    </source>
</evidence>
<dbReference type="InterPro" id="IPR036938">
    <property type="entry name" value="PAP2/HPO_sf"/>
</dbReference>
<reference evidence="4" key="1">
    <citation type="journal article" date="2019" name="Int. J. Syst. Evol. Microbiol.">
        <title>The Global Catalogue of Microorganisms (GCM) 10K type strain sequencing project: providing services to taxonomists for standard genome sequencing and annotation.</title>
        <authorList>
            <consortium name="The Broad Institute Genomics Platform"/>
            <consortium name="The Broad Institute Genome Sequencing Center for Infectious Disease"/>
            <person name="Wu L."/>
            <person name="Ma J."/>
        </authorList>
    </citation>
    <scope>NUCLEOTIDE SEQUENCE [LARGE SCALE GENOMIC DNA]</scope>
    <source>
        <strain evidence="4">CCUG 56698</strain>
    </source>
</reference>
<dbReference type="PROSITE" id="PS51318">
    <property type="entry name" value="TAT"/>
    <property type="match status" value="1"/>
</dbReference>
<feature type="compositionally biased region" description="Low complexity" evidence="1">
    <location>
        <begin position="441"/>
        <end position="450"/>
    </location>
</feature>
<feature type="region of interest" description="Disordered" evidence="1">
    <location>
        <begin position="413"/>
        <end position="456"/>
    </location>
</feature>
<organism evidence="3 4">
    <name type="scientific">Schaalia naturae</name>
    <dbReference type="NCBI Taxonomy" id="635203"/>
    <lineage>
        <taxon>Bacteria</taxon>
        <taxon>Bacillati</taxon>
        <taxon>Actinomycetota</taxon>
        <taxon>Actinomycetes</taxon>
        <taxon>Actinomycetales</taxon>
        <taxon>Actinomycetaceae</taxon>
        <taxon>Schaalia</taxon>
    </lineage>
</organism>
<evidence type="ECO:0000313" key="3">
    <source>
        <dbReference type="EMBL" id="MFC7581637.1"/>
    </source>
</evidence>
<dbReference type="Gene3D" id="1.20.144.10">
    <property type="entry name" value="Phosphatidic acid phosphatase type 2/haloperoxidase"/>
    <property type="match status" value="1"/>
</dbReference>
<dbReference type="EMBL" id="JBHTEF010000001">
    <property type="protein sequence ID" value="MFC7581637.1"/>
    <property type="molecule type" value="Genomic_DNA"/>
</dbReference>
<name>A0ABW2SNC8_9ACTO</name>
<evidence type="ECO:0000313" key="4">
    <source>
        <dbReference type="Proteomes" id="UP001596527"/>
    </source>
</evidence>
<protein>
    <recommendedName>
        <fullName evidence="5">Phosphatase PAP2 family protein</fullName>
    </recommendedName>
</protein>
<dbReference type="Proteomes" id="UP001596527">
    <property type="component" value="Unassembled WGS sequence"/>
</dbReference>
<keyword evidence="2" id="KW-0732">Signal</keyword>
<dbReference type="SUPFAM" id="SSF48317">
    <property type="entry name" value="Acid phosphatase/Vanadium-dependent haloperoxidase"/>
    <property type="match status" value="1"/>
</dbReference>
<gene>
    <name evidence="3" type="ORF">ACFQWG_10575</name>
</gene>
<feature type="chain" id="PRO_5045850657" description="Phosphatase PAP2 family protein" evidence="2">
    <location>
        <begin position="32"/>
        <end position="493"/>
    </location>
</feature>
<evidence type="ECO:0000256" key="1">
    <source>
        <dbReference type="SAM" id="MobiDB-lite"/>
    </source>
</evidence>
<dbReference type="InterPro" id="IPR006311">
    <property type="entry name" value="TAT_signal"/>
</dbReference>
<evidence type="ECO:0000256" key="2">
    <source>
        <dbReference type="SAM" id="SignalP"/>
    </source>
</evidence>
<comment type="caution">
    <text evidence="3">The sequence shown here is derived from an EMBL/GenBank/DDBJ whole genome shotgun (WGS) entry which is preliminary data.</text>
</comment>